<sequence length="259" mass="28999">MTALAERWWDTTNTFHLCFGEVTVTPLDFAAFIGLRVGGEPIPFDPSTDLDDTALRWFLGRVPRHSGGVAEYGQFTAYWDHEPADDAEAAQMARAYLLYLFGASLFPLRRSRVHLSYLAGLVDLRQAGRLDWGGVALCTLYCFLGAASRGVGDTIGGYWRAYEVLGMFPPENTCTNPHLLPCALAWGKEYRRAKERRGQVMTFRRWLDNITGVTVPREWAEQAIMLMVGMRQLLKNCAKGRTLQTRPVPEPAPPVASQV</sequence>
<evidence type="ECO:0000313" key="1">
    <source>
        <dbReference type="EMBL" id="KAI8572042.1"/>
    </source>
</evidence>
<proteinExistence type="predicted"/>
<dbReference type="EMBL" id="CM046388">
    <property type="protein sequence ID" value="KAI8572042.1"/>
    <property type="molecule type" value="Genomic_DNA"/>
</dbReference>
<comment type="caution">
    <text evidence="1">The sequence shown here is derived from an EMBL/GenBank/DDBJ whole genome shotgun (WGS) entry which is preliminary data.</text>
</comment>
<organism evidence="1 2">
    <name type="scientific">Rhododendron molle</name>
    <name type="common">Chinese azalea</name>
    <name type="synonym">Azalea mollis</name>
    <dbReference type="NCBI Taxonomy" id="49168"/>
    <lineage>
        <taxon>Eukaryota</taxon>
        <taxon>Viridiplantae</taxon>
        <taxon>Streptophyta</taxon>
        <taxon>Embryophyta</taxon>
        <taxon>Tracheophyta</taxon>
        <taxon>Spermatophyta</taxon>
        <taxon>Magnoliopsida</taxon>
        <taxon>eudicotyledons</taxon>
        <taxon>Gunneridae</taxon>
        <taxon>Pentapetalae</taxon>
        <taxon>asterids</taxon>
        <taxon>Ericales</taxon>
        <taxon>Ericaceae</taxon>
        <taxon>Ericoideae</taxon>
        <taxon>Rhodoreae</taxon>
        <taxon>Rhododendron</taxon>
    </lineage>
</organism>
<dbReference type="Proteomes" id="UP001062846">
    <property type="component" value="Chromosome 1"/>
</dbReference>
<name>A0ACC0Q459_RHOML</name>
<evidence type="ECO:0000313" key="2">
    <source>
        <dbReference type="Proteomes" id="UP001062846"/>
    </source>
</evidence>
<keyword evidence="2" id="KW-1185">Reference proteome</keyword>
<accession>A0ACC0Q459</accession>
<gene>
    <name evidence="1" type="ORF">RHMOL_Rhmol01G0167700</name>
</gene>
<reference evidence="1" key="1">
    <citation type="submission" date="2022-02" db="EMBL/GenBank/DDBJ databases">
        <title>Plant Genome Project.</title>
        <authorList>
            <person name="Zhang R.-G."/>
        </authorList>
    </citation>
    <scope>NUCLEOTIDE SEQUENCE</scope>
    <source>
        <strain evidence="1">AT1</strain>
    </source>
</reference>
<protein>
    <submittedName>
        <fullName evidence="1">Uncharacterized protein</fullName>
    </submittedName>
</protein>